<dbReference type="InterPro" id="IPR011330">
    <property type="entry name" value="Glyco_hydro/deAcase_b/a-brl"/>
</dbReference>
<evidence type="ECO:0000313" key="3">
    <source>
        <dbReference type="Proteomes" id="UP000185003"/>
    </source>
</evidence>
<dbReference type="GO" id="GO:0005975">
    <property type="term" value="P:carbohydrate metabolic process"/>
    <property type="evidence" value="ECO:0007669"/>
    <property type="project" value="InterPro"/>
</dbReference>
<dbReference type="OrthoDB" id="9812065at2"/>
<dbReference type="Proteomes" id="UP000185003">
    <property type="component" value="Unassembled WGS sequence"/>
</dbReference>
<dbReference type="AlphaFoldDB" id="A0A1N6EBM0"/>
<dbReference type="PANTHER" id="PTHR10587">
    <property type="entry name" value="GLYCOSYL TRANSFERASE-RELATED"/>
    <property type="match status" value="1"/>
</dbReference>
<dbReference type="Gene3D" id="3.20.20.370">
    <property type="entry name" value="Glycoside hydrolase/deacetylase"/>
    <property type="match status" value="1"/>
</dbReference>
<keyword evidence="3" id="KW-1185">Reference proteome</keyword>
<dbReference type="GO" id="GO:0016810">
    <property type="term" value="F:hydrolase activity, acting on carbon-nitrogen (but not peptide) bonds"/>
    <property type="evidence" value="ECO:0007669"/>
    <property type="project" value="InterPro"/>
</dbReference>
<dbReference type="RefSeq" id="WP_074238603.1">
    <property type="nucleotide sequence ID" value="NZ_FSRA01000001.1"/>
</dbReference>
<dbReference type="InterPro" id="IPR002509">
    <property type="entry name" value="NODB_dom"/>
</dbReference>
<name>A0A1N6EBM0_9BACT</name>
<evidence type="ECO:0000313" key="2">
    <source>
        <dbReference type="EMBL" id="SIN80432.1"/>
    </source>
</evidence>
<dbReference type="EMBL" id="FSRA01000001">
    <property type="protein sequence ID" value="SIN80432.1"/>
    <property type="molecule type" value="Genomic_DNA"/>
</dbReference>
<dbReference type="Pfam" id="PF01522">
    <property type="entry name" value="Polysacc_deac_1"/>
    <property type="match status" value="1"/>
</dbReference>
<dbReference type="InterPro" id="IPR050248">
    <property type="entry name" value="Polysacc_deacetylase_ArnD"/>
</dbReference>
<dbReference type="STRING" id="536979.SAMN04488055_1460"/>
<organism evidence="2 3">
    <name type="scientific">Chitinophaga niabensis</name>
    <dbReference type="NCBI Taxonomy" id="536979"/>
    <lineage>
        <taxon>Bacteria</taxon>
        <taxon>Pseudomonadati</taxon>
        <taxon>Bacteroidota</taxon>
        <taxon>Chitinophagia</taxon>
        <taxon>Chitinophagales</taxon>
        <taxon>Chitinophagaceae</taxon>
        <taxon>Chitinophaga</taxon>
    </lineage>
</organism>
<reference evidence="2 3" key="1">
    <citation type="submission" date="2016-11" db="EMBL/GenBank/DDBJ databases">
        <authorList>
            <person name="Jaros S."/>
            <person name="Januszkiewicz K."/>
            <person name="Wedrychowicz H."/>
        </authorList>
    </citation>
    <scope>NUCLEOTIDE SEQUENCE [LARGE SCALE GENOMIC DNA]</scope>
    <source>
        <strain evidence="2 3">DSM 24787</strain>
    </source>
</reference>
<accession>A0A1N6EBM0</accession>
<gene>
    <name evidence="2" type="ORF">SAMN04488055_1460</name>
</gene>
<evidence type="ECO:0000259" key="1">
    <source>
        <dbReference type="Pfam" id="PF01522"/>
    </source>
</evidence>
<sequence length="236" mass="27575">MKITLFAITCLLLFSSFNSKLPIKYIYLTFDDGPLKGSENIDSVVLAERLKISVFLVGEHVEESRKFMGYYNMYEQNPFIESYNHSFTHAHNKYKEFYSNAQNVLADIQKNEQALHLHFKIVRLPGRNIWRIGSRVKDDGPSGKAAADLLAANGFSLIGWDLEWQHKDADATPIQTVDQMTREIETRLATGDHLVVLLHDEMFQKKWEESELHQLIDNLRKHENYVFEHVRFYPRK</sequence>
<dbReference type="SUPFAM" id="SSF88713">
    <property type="entry name" value="Glycoside hydrolase/deacetylase"/>
    <property type="match status" value="1"/>
</dbReference>
<protein>
    <submittedName>
        <fullName evidence="2">Peptidoglycan/xylan/chitin deacetylase, PgdA/CDA1 family</fullName>
    </submittedName>
</protein>
<feature type="domain" description="NodB homology" evidence="1">
    <location>
        <begin position="20"/>
        <end position="117"/>
    </location>
</feature>
<proteinExistence type="predicted"/>